<dbReference type="GeneID" id="39105839"/>
<sequence>MATIANLNVDLDFGEQEMWTKICEMFTYLSRVDDMDEEQWRTVRVLSDGFVALMNESNKRKVLGCINDLLSAYVERNQRYSEIV</sequence>
<reference evidence="1 2" key="1">
    <citation type="journal article" date="2017" name="PLoS ONE">
        <title>The Complete Genome Sequence of a Second Distinct Betabaculovirus from the True Armyworm, Mythimna unipuncta.</title>
        <authorList>
            <person name="Harrison R.L."/>
            <person name="Rowley D.L."/>
            <person name="Mowery J."/>
            <person name="Bauchan G.R."/>
            <person name="Theilmann D.A."/>
            <person name="Rohrmann G.F."/>
            <person name="Erlandson M.A."/>
        </authorList>
    </citation>
    <scope>NUCLEOTIDE SEQUENCE [LARGE SCALE GENOMIC DNA]</scope>
    <source>
        <strain evidence="1">MyunGV#8</strain>
    </source>
</reference>
<evidence type="ECO:0000313" key="2">
    <source>
        <dbReference type="Proteomes" id="UP000203651"/>
    </source>
</evidence>
<dbReference type="KEGG" id="vg:39105839"/>
<accession>A0A1S5YEC1</accession>
<keyword evidence="2" id="KW-1185">Reference proteome</keyword>
<name>A0A1S5YEC1_9BBAC</name>
<dbReference type="Proteomes" id="UP000203651">
    <property type="component" value="Segment"/>
</dbReference>
<dbReference type="RefSeq" id="YP_009345726.1">
    <property type="nucleotide sequence ID" value="NC_033780.2"/>
</dbReference>
<dbReference type="EMBL" id="KX855660">
    <property type="protein sequence ID" value="AQQ80278.1"/>
    <property type="molecule type" value="Genomic_DNA"/>
</dbReference>
<proteinExistence type="predicted"/>
<protein>
    <submittedName>
        <fullName evidence="1">ORF8</fullName>
    </submittedName>
</protein>
<organism evidence="1 2">
    <name type="scientific">Betabaculovirus altermyunipunctae</name>
    <dbReference type="NCBI Taxonomy" id="3051996"/>
    <lineage>
        <taxon>Viruses</taxon>
        <taxon>Viruses incertae sedis</taxon>
        <taxon>Naldaviricetes</taxon>
        <taxon>Lefavirales</taxon>
        <taxon>Baculoviridae</taxon>
        <taxon>Betabaculovirus</taxon>
    </lineage>
</organism>
<evidence type="ECO:0000313" key="1">
    <source>
        <dbReference type="EMBL" id="AQQ80278.1"/>
    </source>
</evidence>